<dbReference type="InterPro" id="IPR025718">
    <property type="entry name" value="SAP30_Sin3-bd"/>
</dbReference>
<dbReference type="Pfam" id="PF13867">
    <property type="entry name" value="SAP30_Sin3_bdg"/>
    <property type="match status" value="1"/>
</dbReference>
<evidence type="ECO:0000313" key="11">
    <source>
        <dbReference type="EMBL" id="OWP03429.1"/>
    </source>
</evidence>
<evidence type="ECO:0000259" key="10">
    <source>
        <dbReference type="PROSITE" id="PS51188"/>
    </source>
</evidence>
<dbReference type="Proteomes" id="UP000242519">
    <property type="component" value="Unassembled WGS sequence"/>
</dbReference>
<dbReference type="InterPro" id="IPR001623">
    <property type="entry name" value="DnaJ_domain"/>
</dbReference>
<feature type="compositionally biased region" description="Low complexity" evidence="8">
    <location>
        <begin position="56"/>
        <end position="66"/>
    </location>
</feature>
<evidence type="ECO:0000256" key="1">
    <source>
        <dbReference type="ARBA" id="ARBA00022723"/>
    </source>
</evidence>
<reference evidence="11 12" key="1">
    <citation type="submission" date="2017-04" db="EMBL/GenBank/DDBJ databases">
        <title>Draft genome sequence of Marssonina coronaria NL1: causal agent of apple blotch.</title>
        <authorList>
            <person name="Cheng Q."/>
        </authorList>
    </citation>
    <scope>NUCLEOTIDE SEQUENCE [LARGE SCALE GENOMIC DNA]</scope>
    <source>
        <strain evidence="11 12">NL1</strain>
    </source>
</reference>
<protein>
    <recommendedName>
        <fullName evidence="6">DnaJ homolog 1, mitochondrial</fullName>
    </recommendedName>
</protein>
<evidence type="ECO:0000256" key="5">
    <source>
        <dbReference type="ARBA" id="ARBA00023186"/>
    </source>
</evidence>
<dbReference type="PRINTS" id="PR00625">
    <property type="entry name" value="JDOMAIN"/>
</dbReference>
<dbReference type="PANTHER" id="PTHR43096:SF52">
    <property type="entry name" value="DNAJ HOMOLOG 1, MITOCHONDRIAL-RELATED"/>
    <property type="match status" value="1"/>
</dbReference>
<dbReference type="GO" id="GO:0009408">
    <property type="term" value="P:response to heat"/>
    <property type="evidence" value="ECO:0007669"/>
    <property type="project" value="InterPro"/>
</dbReference>
<dbReference type="FunCoup" id="A0A218Z5T7">
    <property type="interactions" value="837"/>
</dbReference>
<dbReference type="FunFam" id="2.10.230.10:FF:000001">
    <property type="entry name" value="DnaJ subfamily A member 2"/>
    <property type="match status" value="1"/>
</dbReference>
<dbReference type="OrthoDB" id="10256793at2759"/>
<dbReference type="InterPro" id="IPR002939">
    <property type="entry name" value="DnaJ_C"/>
</dbReference>
<evidence type="ECO:0000256" key="6">
    <source>
        <dbReference type="ARBA" id="ARBA00072890"/>
    </source>
</evidence>
<dbReference type="InterPro" id="IPR001305">
    <property type="entry name" value="HSP_DnaJ_Cys-rich_dom"/>
</dbReference>
<dbReference type="PROSITE" id="PS51188">
    <property type="entry name" value="ZF_CR"/>
    <property type="match status" value="1"/>
</dbReference>
<sequence length="630" mass="66882">MPPSRSRPQPDDSRSEASSTKEKTATQPASASNGKGRRVAGNSTTGSSLRDFVTTAGPSGANGSGAAAAETNLGLQWMTFDASVLHAYRHGYHLNTPAAFSKPYNELVLNRSPIGRMSPTMARNKERRRQSKEQLANAVRKHFNSMGIAENEVVVDFLYKAFHPSSRLQATKNPYTVLGVDKNASAGEIKKAYYRLAKKFHPDTNKDPKAKDKFAEAQSSYELLCDPQKKAAWDQYGAAAFDQGGNPAGFGGAGDAFRGGFGEGSGDGFPGGFGGGFGAADFSFEDLFKGFTGGRRTRSGQNPFQEEVLVGETIEVQTQISFAEAARGTSKTISIQPLTTCKACSGSGMKAGTNRTECKSCGGTGTRVHFMSGGFQMASTCGVCGGQGVSIPKGNECRSCSGNGVVRERKTITVDIPGGIDDGMRLRLDREGDAPATGTAANPGARSIRGDLYVLVRVATDPKYRRSGADILYTATIPLTTGLLGGEVTIPTLDGDVKVKVATGTGTGDKITLGGKGMKRIDGKRGQGDLKVEFKISMPKYLSANQRTIVEMLADELGDKTAKRFMNLGRASYPEDSSKNEGFLKSVWNKFTDPSHAKDATEGNSADSSTQKGNTSKKEKDPNEATGTRE</sequence>
<keyword evidence="4 7" id="KW-0862">Zinc</keyword>
<feature type="compositionally biased region" description="Polar residues" evidence="8">
    <location>
        <begin position="602"/>
        <end position="614"/>
    </location>
</feature>
<dbReference type="GO" id="GO:0051082">
    <property type="term" value="F:unfolded protein binding"/>
    <property type="evidence" value="ECO:0007669"/>
    <property type="project" value="InterPro"/>
</dbReference>
<dbReference type="GO" id="GO:0008270">
    <property type="term" value="F:zinc ion binding"/>
    <property type="evidence" value="ECO:0007669"/>
    <property type="project" value="UniProtKB-KW"/>
</dbReference>
<dbReference type="GO" id="GO:0042026">
    <property type="term" value="P:protein refolding"/>
    <property type="evidence" value="ECO:0007669"/>
    <property type="project" value="TreeGrafter"/>
</dbReference>
<organism evidence="11 12">
    <name type="scientific">Diplocarpon coronariae</name>
    <dbReference type="NCBI Taxonomy" id="2795749"/>
    <lineage>
        <taxon>Eukaryota</taxon>
        <taxon>Fungi</taxon>
        <taxon>Dikarya</taxon>
        <taxon>Ascomycota</taxon>
        <taxon>Pezizomycotina</taxon>
        <taxon>Leotiomycetes</taxon>
        <taxon>Helotiales</taxon>
        <taxon>Drepanopezizaceae</taxon>
        <taxon>Diplocarpon</taxon>
    </lineage>
</organism>
<dbReference type="SUPFAM" id="SSF57938">
    <property type="entry name" value="DnaJ/Hsp40 cysteine-rich domain"/>
    <property type="match status" value="1"/>
</dbReference>
<dbReference type="InParanoid" id="A0A218Z5T7"/>
<dbReference type="Gene3D" id="2.60.260.20">
    <property type="entry name" value="Urease metallochaperone UreE, N-terminal domain"/>
    <property type="match status" value="2"/>
</dbReference>
<dbReference type="STRING" id="503106.A0A218Z5T7"/>
<dbReference type="GO" id="GO:0005524">
    <property type="term" value="F:ATP binding"/>
    <property type="evidence" value="ECO:0007669"/>
    <property type="project" value="InterPro"/>
</dbReference>
<dbReference type="SUPFAM" id="SSF49493">
    <property type="entry name" value="HSP40/DnaJ peptide-binding domain"/>
    <property type="match status" value="2"/>
</dbReference>
<name>A0A218Z5T7_9HELO</name>
<dbReference type="Pfam" id="PF00684">
    <property type="entry name" value="DnaJ_CXXCXGXG"/>
    <property type="match status" value="1"/>
</dbReference>
<feature type="compositionally biased region" description="Basic and acidic residues" evidence="8">
    <location>
        <begin position="616"/>
        <end position="630"/>
    </location>
</feature>
<dbReference type="CDD" id="cd06257">
    <property type="entry name" value="DnaJ"/>
    <property type="match status" value="1"/>
</dbReference>
<feature type="region of interest" description="Disordered" evidence="8">
    <location>
        <begin position="593"/>
        <end position="630"/>
    </location>
</feature>
<proteinExistence type="inferred from homology"/>
<evidence type="ECO:0000259" key="9">
    <source>
        <dbReference type="PROSITE" id="PS50076"/>
    </source>
</evidence>
<evidence type="ECO:0000256" key="3">
    <source>
        <dbReference type="ARBA" id="ARBA00022771"/>
    </source>
</evidence>
<feature type="region of interest" description="Disordered" evidence="8">
    <location>
        <begin position="1"/>
        <end position="66"/>
    </location>
</feature>
<evidence type="ECO:0000256" key="8">
    <source>
        <dbReference type="SAM" id="MobiDB-lite"/>
    </source>
</evidence>
<dbReference type="GO" id="GO:0005737">
    <property type="term" value="C:cytoplasm"/>
    <property type="evidence" value="ECO:0007669"/>
    <property type="project" value="TreeGrafter"/>
</dbReference>
<dbReference type="AlphaFoldDB" id="A0A218Z5T7"/>
<comment type="caution">
    <text evidence="11">The sequence shown here is derived from an EMBL/GenBank/DDBJ whole genome shotgun (WGS) entry which is preliminary data.</text>
</comment>
<dbReference type="HAMAP" id="MF_01152">
    <property type="entry name" value="DnaJ"/>
    <property type="match status" value="1"/>
</dbReference>
<dbReference type="InterPro" id="IPR036869">
    <property type="entry name" value="J_dom_sf"/>
</dbReference>
<dbReference type="InterPro" id="IPR008971">
    <property type="entry name" value="HSP40/DnaJ_pept-bd"/>
</dbReference>
<dbReference type="CDD" id="cd10747">
    <property type="entry name" value="DnaJ_C"/>
    <property type="match status" value="1"/>
</dbReference>
<dbReference type="InterPro" id="IPR012724">
    <property type="entry name" value="DnaJ"/>
</dbReference>
<dbReference type="CDD" id="cd10719">
    <property type="entry name" value="DnaJ_zf"/>
    <property type="match status" value="1"/>
</dbReference>
<gene>
    <name evidence="11" type="ORF">B2J93_7447</name>
</gene>
<keyword evidence="3 7" id="KW-0863">Zinc-finger</keyword>
<dbReference type="SUPFAM" id="SSF46565">
    <property type="entry name" value="Chaperone J-domain"/>
    <property type="match status" value="1"/>
</dbReference>
<dbReference type="GO" id="GO:0031072">
    <property type="term" value="F:heat shock protein binding"/>
    <property type="evidence" value="ECO:0007669"/>
    <property type="project" value="InterPro"/>
</dbReference>
<dbReference type="FunFam" id="2.60.260.20:FF:000005">
    <property type="entry name" value="Chaperone protein dnaJ 1, mitochondrial"/>
    <property type="match status" value="1"/>
</dbReference>
<dbReference type="InterPro" id="IPR036410">
    <property type="entry name" value="HSP_DnaJ_Cys-rich_dom_sf"/>
</dbReference>
<dbReference type="PANTHER" id="PTHR43096">
    <property type="entry name" value="DNAJ HOMOLOG 1, MITOCHONDRIAL-RELATED"/>
    <property type="match status" value="1"/>
</dbReference>
<dbReference type="Pfam" id="PF00226">
    <property type="entry name" value="DnaJ"/>
    <property type="match status" value="1"/>
</dbReference>
<dbReference type="Gene3D" id="2.10.230.10">
    <property type="entry name" value="Heat shock protein DnaJ, cysteine-rich domain"/>
    <property type="match status" value="1"/>
</dbReference>
<dbReference type="PROSITE" id="PS50076">
    <property type="entry name" value="DNAJ_2"/>
    <property type="match status" value="1"/>
</dbReference>
<evidence type="ECO:0000256" key="2">
    <source>
        <dbReference type="ARBA" id="ARBA00022737"/>
    </source>
</evidence>
<keyword evidence="5" id="KW-0143">Chaperone</keyword>
<feature type="zinc finger region" description="CR-type" evidence="7">
    <location>
        <begin position="328"/>
        <end position="409"/>
    </location>
</feature>
<dbReference type="Gene3D" id="6.10.160.20">
    <property type="match status" value="1"/>
</dbReference>
<evidence type="ECO:0000256" key="7">
    <source>
        <dbReference type="PROSITE-ProRule" id="PRU00546"/>
    </source>
</evidence>
<feature type="domain" description="J" evidence="9">
    <location>
        <begin position="173"/>
        <end position="237"/>
    </location>
</feature>
<keyword evidence="2" id="KW-0677">Repeat</keyword>
<dbReference type="Pfam" id="PF01556">
    <property type="entry name" value="DnaJ_C"/>
    <property type="match status" value="1"/>
</dbReference>
<dbReference type="EMBL" id="MZNU01000176">
    <property type="protein sequence ID" value="OWP03429.1"/>
    <property type="molecule type" value="Genomic_DNA"/>
</dbReference>
<dbReference type="Gene3D" id="1.10.287.110">
    <property type="entry name" value="DnaJ domain"/>
    <property type="match status" value="1"/>
</dbReference>
<accession>A0A218Z5T7</accession>
<evidence type="ECO:0000256" key="4">
    <source>
        <dbReference type="ARBA" id="ARBA00022833"/>
    </source>
</evidence>
<evidence type="ECO:0000313" key="12">
    <source>
        <dbReference type="Proteomes" id="UP000242519"/>
    </source>
</evidence>
<keyword evidence="12" id="KW-1185">Reference proteome</keyword>
<feature type="compositionally biased region" description="Basic and acidic residues" evidence="8">
    <location>
        <begin position="8"/>
        <end position="24"/>
    </location>
</feature>
<feature type="domain" description="CR-type" evidence="10">
    <location>
        <begin position="328"/>
        <end position="409"/>
    </location>
</feature>
<dbReference type="SMART" id="SM00271">
    <property type="entry name" value="DnaJ"/>
    <property type="match status" value="1"/>
</dbReference>
<dbReference type="InterPro" id="IPR038291">
    <property type="entry name" value="SAP30_C_sf"/>
</dbReference>
<keyword evidence="1 7" id="KW-0479">Metal-binding</keyword>